<keyword evidence="2" id="KW-1185">Reference proteome</keyword>
<dbReference type="WBParaSite" id="ALUE_0000537001-mRNA-1">
    <property type="protein sequence ID" value="ALUE_0000537001-mRNA-1"/>
    <property type="gene ID" value="ALUE_0000537001"/>
</dbReference>
<protein>
    <submittedName>
        <fullName evidence="3">Secreted protein</fullName>
    </submittedName>
</protein>
<sequence length="75" mass="8473">MRIVIFALFALVPLVSALDCRKFSFAPACRGIMLKRSEGSAVAFDTDMLPLIAVCWHFQELKLQKVRSRTLLFGK</sequence>
<organism evidence="2 3">
    <name type="scientific">Ascaris lumbricoides</name>
    <name type="common">Giant roundworm</name>
    <dbReference type="NCBI Taxonomy" id="6252"/>
    <lineage>
        <taxon>Eukaryota</taxon>
        <taxon>Metazoa</taxon>
        <taxon>Ecdysozoa</taxon>
        <taxon>Nematoda</taxon>
        <taxon>Chromadorea</taxon>
        <taxon>Rhabditida</taxon>
        <taxon>Spirurina</taxon>
        <taxon>Ascaridomorpha</taxon>
        <taxon>Ascaridoidea</taxon>
        <taxon>Ascarididae</taxon>
        <taxon>Ascaris</taxon>
    </lineage>
</organism>
<name>A0A0M3HSE1_ASCLU</name>
<evidence type="ECO:0000313" key="2">
    <source>
        <dbReference type="Proteomes" id="UP000036681"/>
    </source>
</evidence>
<feature type="chain" id="PRO_5005656631" evidence="1">
    <location>
        <begin position="18"/>
        <end position="75"/>
    </location>
</feature>
<evidence type="ECO:0000256" key="1">
    <source>
        <dbReference type="SAM" id="SignalP"/>
    </source>
</evidence>
<reference evidence="3" key="1">
    <citation type="submission" date="2017-02" db="UniProtKB">
        <authorList>
            <consortium name="WormBaseParasite"/>
        </authorList>
    </citation>
    <scope>IDENTIFICATION</scope>
</reference>
<feature type="signal peptide" evidence="1">
    <location>
        <begin position="1"/>
        <end position="17"/>
    </location>
</feature>
<evidence type="ECO:0000313" key="3">
    <source>
        <dbReference type="WBParaSite" id="ALUE_0000537001-mRNA-1"/>
    </source>
</evidence>
<dbReference type="AlphaFoldDB" id="A0A0M3HSE1"/>
<accession>A0A0M3HSE1</accession>
<proteinExistence type="predicted"/>
<keyword evidence="1" id="KW-0732">Signal</keyword>
<dbReference type="Proteomes" id="UP000036681">
    <property type="component" value="Unplaced"/>
</dbReference>